<sequence>MTILSNLLALSLVALAQAVPNVTPVLAQGGCSVYPSYDASTGIAGPWIIQVDQCTNTTSSQPCSINGYGDNVQVRRLADDTGIHEGYITIASVNDQAKTPIRCNDATGTNNSILEALTPTGVSGYAWNQINITNIPFSAPLMWGLPADASIPIEPYYHYVDGKRQPGLFLGSHNVTTWGIKYYEPDAASTVDGEPYWFIRLLGPGSADPTTGEALEEGEYETFIRVYGS</sequence>
<feature type="chain" id="PRO_5002481804" description="IgE-binding protein" evidence="1">
    <location>
        <begin position="19"/>
        <end position="229"/>
    </location>
</feature>
<proteinExistence type="predicted"/>
<evidence type="ECO:0000313" key="2">
    <source>
        <dbReference type="EMBL" id="KKA17993.1"/>
    </source>
</evidence>
<dbReference type="EMBL" id="LASV01000516">
    <property type="protein sequence ID" value="KKA17993.1"/>
    <property type="molecule type" value="Genomic_DNA"/>
</dbReference>
<evidence type="ECO:0008006" key="4">
    <source>
        <dbReference type="Google" id="ProtNLM"/>
    </source>
</evidence>
<keyword evidence="3" id="KW-1185">Reference proteome</keyword>
<dbReference type="AlphaFoldDB" id="A0A0F4YK64"/>
<evidence type="ECO:0000313" key="3">
    <source>
        <dbReference type="Proteomes" id="UP000053958"/>
    </source>
</evidence>
<evidence type="ECO:0000256" key="1">
    <source>
        <dbReference type="SAM" id="SignalP"/>
    </source>
</evidence>
<name>A0A0F4YK64_RASE3</name>
<comment type="caution">
    <text evidence="2">The sequence shown here is derived from an EMBL/GenBank/DDBJ whole genome shotgun (WGS) entry which is preliminary data.</text>
</comment>
<dbReference type="OrthoDB" id="3545468at2759"/>
<organism evidence="2 3">
    <name type="scientific">Rasamsonia emersonii (strain ATCC 16479 / CBS 393.64 / IMI 116815)</name>
    <dbReference type="NCBI Taxonomy" id="1408163"/>
    <lineage>
        <taxon>Eukaryota</taxon>
        <taxon>Fungi</taxon>
        <taxon>Dikarya</taxon>
        <taxon>Ascomycota</taxon>
        <taxon>Pezizomycotina</taxon>
        <taxon>Eurotiomycetes</taxon>
        <taxon>Eurotiomycetidae</taxon>
        <taxon>Eurotiales</taxon>
        <taxon>Trichocomaceae</taxon>
        <taxon>Rasamsonia</taxon>
    </lineage>
</organism>
<keyword evidence="1" id="KW-0732">Signal</keyword>
<dbReference type="Proteomes" id="UP000053958">
    <property type="component" value="Unassembled WGS sequence"/>
</dbReference>
<accession>A0A0F4YK64</accession>
<dbReference type="GeneID" id="25320328"/>
<gene>
    <name evidence="2" type="ORF">T310_8067</name>
</gene>
<dbReference type="RefSeq" id="XP_013324605.1">
    <property type="nucleotide sequence ID" value="XM_013469151.1"/>
</dbReference>
<protein>
    <recommendedName>
        <fullName evidence="4">IgE-binding protein</fullName>
    </recommendedName>
</protein>
<feature type="signal peptide" evidence="1">
    <location>
        <begin position="1"/>
        <end position="18"/>
    </location>
</feature>
<reference evidence="2 3" key="1">
    <citation type="submission" date="2015-04" db="EMBL/GenBank/DDBJ databases">
        <authorList>
            <person name="Heijne W.H."/>
            <person name="Fedorova N.D."/>
            <person name="Nierman W.C."/>
            <person name="Vollebregt A.W."/>
            <person name="Zhao Z."/>
            <person name="Wu L."/>
            <person name="Kumar M."/>
            <person name="Stam H."/>
            <person name="van den Berg M.A."/>
            <person name="Pel H.J."/>
        </authorList>
    </citation>
    <scope>NUCLEOTIDE SEQUENCE [LARGE SCALE GENOMIC DNA]</scope>
    <source>
        <strain evidence="2 3">CBS 393.64</strain>
    </source>
</reference>